<dbReference type="PANTHER" id="PTHR38568:SF1">
    <property type="entry name" value="DUF445 DOMAIN-CONTAINING PROTEIN"/>
    <property type="match status" value="1"/>
</dbReference>
<proteinExistence type="predicted"/>
<dbReference type="AlphaFoldDB" id="I1YE61"/>
<organism evidence="2 3">
    <name type="scientific">Methylophaga frappieri (strain ATCC BAA-2434 / DSM 25690 / JAM7)</name>
    <dbReference type="NCBI Taxonomy" id="754477"/>
    <lineage>
        <taxon>Bacteria</taxon>
        <taxon>Pseudomonadati</taxon>
        <taxon>Pseudomonadota</taxon>
        <taxon>Gammaproteobacteria</taxon>
        <taxon>Thiotrichales</taxon>
        <taxon>Piscirickettsiaceae</taxon>
        <taxon>Methylophaga</taxon>
    </lineage>
</organism>
<dbReference type="Proteomes" id="UP000009145">
    <property type="component" value="Chromosome"/>
</dbReference>
<keyword evidence="1" id="KW-1133">Transmembrane helix</keyword>
<keyword evidence="3" id="KW-1185">Reference proteome</keyword>
<keyword evidence="1" id="KW-0472">Membrane</keyword>
<gene>
    <name evidence="2" type="ordered locus">Q7C_19</name>
</gene>
<keyword evidence="1" id="KW-0812">Transmembrane</keyword>
<dbReference type="PATRIC" id="fig|754477.3.peg.19"/>
<dbReference type="eggNOG" id="COG2733">
    <property type="taxonomic scope" value="Bacteria"/>
</dbReference>
<dbReference type="PANTHER" id="PTHR38568">
    <property type="entry name" value="DUF445 DOMAIN-CONTAINING PROTEIN-RELATED"/>
    <property type="match status" value="1"/>
</dbReference>
<feature type="transmembrane region" description="Helical" evidence="1">
    <location>
        <begin position="216"/>
        <end position="237"/>
    </location>
</feature>
<protein>
    <recommendedName>
        <fullName evidence="4">DUF445 domain-containing protein</fullName>
    </recommendedName>
</protein>
<evidence type="ECO:0000313" key="3">
    <source>
        <dbReference type="Proteomes" id="UP000009145"/>
    </source>
</evidence>
<dbReference type="STRING" id="754477.Q7C_19"/>
<dbReference type="OrthoDB" id="5565224at2"/>
<feature type="transmembrane region" description="Helical" evidence="1">
    <location>
        <begin position="35"/>
        <end position="52"/>
    </location>
</feature>
<dbReference type="EMBL" id="CP003380">
    <property type="protein sequence ID" value="AFJ01204.1"/>
    <property type="molecule type" value="Genomic_DNA"/>
</dbReference>
<accession>I1YE61</accession>
<dbReference type="KEGG" id="mec:Q7C_19"/>
<evidence type="ECO:0008006" key="4">
    <source>
        <dbReference type="Google" id="ProtNLM"/>
    </source>
</evidence>
<evidence type="ECO:0000256" key="1">
    <source>
        <dbReference type="SAM" id="Phobius"/>
    </source>
</evidence>
<evidence type="ECO:0000313" key="2">
    <source>
        <dbReference type="EMBL" id="AFJ01204.1"/>
    </source>
</evidence>
<reference evidence="2 3" key="1">
    <citation type="journal article" date="2012" name="J. Bacteriol.">
        <title>Complete genome sequences of Methylophaga sp. strain JAM1 and Methylophaga sp. strain JAM7.</title>
        <authorList>
            <person name="Villeneuve C."/>
            <person name="Martineau C."/>
            <person name="Mauffrey F."/>
            <person name="Villemur R."/>
        </authorList>
    </citation>
    <scope>NUCLEOTIDE SEQUENCE [LARGE SCALE GENOMIC DNA]</scope>
    <source>
        <strain evidence="2 3">JAM7</strain>
    </source>
</reference>
<dbReference type="HOGENOM" id="CLU_077507_0_0_6"/>
<sequence length="238" mass="26239" precursor="true">MLSKSLITNLLALLLIALGWFLPAAWQLPVMMTGLFALAGAVTNWLAVHMLFERVPGLYGSGVIMLKFAAFRQAIADLLMQQFFSEAHLSRFSRTLQLDPQTIDFKKIIEHADLTPAWDSLTETIKASSFGGMLTMFGGEQALAPLKQPFIDKMQLAFIDIAQSDAVQQAVHDQLAYATQAPALKQQVAHIVDARLAELTPDMVKDIIKKMIHAHLGWLVVWGGFFGGIIGLISSFMI</sequence>
<name>I1YE61_METFJ</name>